<keyword evidence="1" id="KW-0472">Membrane</keyword>
<dbReference type="AlphaFoldDB" id="A0A1Q6R7F3"/>
<comment type="caution">
    <text evidence="3">The sequence shown here is derived from an EMBL/GenBank/DDBJ whole genome shotgun (WGS) entry which is preliminary data.</text>
</comment>
<dbReference type="Pfam" id="PF02698">
    <property type="entry name" value="DUF218"/>
    <property type="match status" value="1"/>
</dbReference>
<evidence type="ECO:0000313" key="3">
    <source>
        <dbReference type="EMBL" id="OLA38250.1"/>
    </source>
</evidence>
<name>A0A1Q6R7F3_9FIRM</name>
<dbReference type="Proteomes" id="UP000186777">
    <property type="component" value="Unassembled WGS sequence"/>
</dbReference>
<feature type="transmembrane region" description="Helical" evidence="1">
    <location>
        <begin position="36"/>
        <end position="60"/>
    </location>
</feature>
<gene>
    <name evidence="3" type="ORF">BHW43_03925</name>
</gene>
<dbReference type="PANTHER" id="PTHR30336:SF4">
    <property type="entry name" value="ENVELOPE BIOGENESIS FACTOR ELYC"/>
    <property type="match status" value="1"/>
</dbReference>
<dbReference type="RefSeq" id="WP_303679581.1">
    <property type="nucleotide sequence ID" value="NZ_DBEZXK010000014.1"/>
</dbReference>
<keyword evidence="1" id="KW-1133">Transmembrane helix</keyword>
<feature type="domain" description="DUF218" evidence="2">
    <location>
        <begin position="80"/>
        <end position="250"/>
    </location>
</feature>
<dbReference type="STRING" id="626940.BHW43_03925"/>
<protein>
    <recommendedName>
        <fullName evidence="2">DUF218 domain-containing protein</fullName>
    </recommendedName>
</protein>
<organism evidence="3 4">
    <name type="scientific">Phascolarctobacterium succinatutens</name>
    <dbReference type="NCBI Taxonomy" id="626940"/>
    <lineage>
        <taxon>Bacteria</taxon>
        <taxon>Bacillati</taxon>
        <taxon>Bacillota</taxon>
        <taxon>Negativicutes</taxon>
        <taxon>Acidaminococcales</taxon>
        <taxon>Acidaminococcaceae</taxon>
        <taxon>Phascolarctobacterium</taxon>
    </lineage>
</organism>
<evidence type="ECO:0000313" key="4">
    <source>
        <dbReference type="Proteomes" id="UP000186777"/>
    </source>
</evidence>
<evidence type="ECO:0000256" key="1">
    <source>
        <dbReference type="SAM" id="Phobius"/>
    </source>
</evidence>
<dbReference type="InterPro" id="IPR003848">
    <property type="entry name" value="DUF218"/>
</dbReference>
<dbReference type="EMBL" id="MNTG01000024">
    <property type="protein sequence ID" value="OLA38250.1"/>
    <property type="molecule type" value="Genomic_DNA"/>
</dbReference>
<proteinExistence type="predicted"/>
<dbReference type="GO" id="GO:0000270">
    <property type="term" value="P:peptidoglycan metabolic process"/>
    <property type="evidence" value="ECO:0007669"/>
    <property type="project" value="TreeGrafter"/>
</dbReference>
<accession>A0A1Q6R7F3</accession>
<dbReference type="Gene3D" id="3.40.50.620">
    <property type="entry name" value="HUPs"/>
    <property type="match status" value="1"/>
</dbReference>
<dbReference type="CDD" id="cd06259">
    <property type="entry name" value="YdcF-like"/>
    <property type="match status" value="1"/>
</dbReference>
<dbReference type="InterPro" id="IPR051599">
    <property type="entry name" value="Cell_Envelope_Assoc"/>
</dbReference>
<dbReference type="InterPro" id="IPR014729">
    <property type="entry name" value="Rossmann-like_a/b/a_fold"/>
</dbReference>
<sequence length="258" mass="28232">MIYILKFIAAFLLPPGLFVLLGIILSVYLWRQRKRFGRFAFSLSAFLTLLLYFSSTLLGAKLFGQPLENRYSQQQPAAAQVIVVLGGGSVGSVPDGAERGGLMSAGAARLLTAARLAKQHSLPVLISGGQVFSDGASEALVAERILLQLGLPQEQIIVETQARTTKENAAYSAALCRERGYKNVLLLTSALHMPRSMQFFERYLGGQGIKVAAYPCDYTLNPQGKFNPRWLVPQLQAFDITCMALHEYVGMAGAFLQR</sequence>
<dbReference type="GO" id="GO:0043164">
    <property type="term" value="P:Gram-negative-bacterium-type cell wall biogenesis"/>
    <property type="evidence" value="ECO:0007669"/>
    <property type="project" value="TreeGrafter"/>
</dbReference>
<dbReference type="PANTHER" id="PTHR30336">
    <property type="entry name" value="INNER MEMBRANE PROTEIN, PROBABLE PERMEASE"/>
    <property type="match status" value="1"/>
</dbReference>
<evidence type="ECO:0000259" key="2">
    <source>
        <dbReference type="Pfam" id="PF02698"/>
    </source>
</evidence>
<feature type="transmembrane region" description="Helical" evidence="1">
    <location>
        <begin position="7"/>
        <end position="30"/>
    </location>
</feature>
<dbReference type="GO" id="GO:0005886">
    <property type="term" value="C:plasma membrane"/>
    <property type="evidence" value="ECO:0007669"/>
    <property type="project" value="TreeGrafter"/>
</dbReference>
<reference evidence="3 4" key="1">
    <citation type="journal article" date="2016" name="Nat. Biotechnol.">
        <title>Measurement of bacterial replication rates in microbial communities.</title>
        <authorList>
            <person name="Brown C.T."/>
            <person name="Olm M.R."/>
            <person name="Thomas B.C."/>
            <person name="Banfield J.F."/>
        </authorList>
    </citation>
    <scope>NUCLEOTIDE SEQUENCE [LARGE SCALE GENOMIC DNA]</scope>
    <source>
        <strain evidence="3">46_33</strain>
    </source>
</reference>
<keyword evidence="1" id="KW-0812">Transmembrane</keyword>